<evidence type="ECO:0000313" key="2">
    <source>
        <dbReference type="Proteomes" id="UP001177021"/>
    </source>
</evidence>
<keyword evidence="2" id="KW-1185">Reference proteome</keyword>
<comment type="caution">
    <text evidence="1">The sequence shown here is derived from an EMBL/GenBank/DDBJ whole genome shotgun (WGS) entry which is preliminary data.</text>
</comment>
<dbReference type="Proteomes" id="UP001177021">
    <property type="component" value="Unassembled WGS sequence"/>
</dbReference>
<reference evidence="1" key="1">
    <citation type="submission" date="2023-10" db="EMBL/GenBank/DDBJ databases">
        <authorList>
            <person name="Rodriguez Cubillos JULIANA M."/>
            <person name="De Vega J."/>
        </authorList>
    </citation>
    <scope>NUCLEOTIDE SEQUENCE</scope>
</reference>
<accession>A0ACB0IHK0</accession>
<dbReference type="EMBL" id="CASHSV030000001">
    <property type="protein sequence ID" value="CAJ2631612.1"/>
    <property type="molecule type" value="Genomic_DNA"/>
</dbReference>
<gene>
    <name evidence="1" type="ORF">MILVUS5_LOCUS3108</name>
</gene>
<sequence length="312" mass="34512">MDRQGQNLNPPKGSVGSADRWPFRFITGQPAGAQLGQQHNQNPFVGSISNWPFGYMPFQTNQIMTGAPAPVVTSLGGMQSTGQPAGTQLGQHQLAYQQQQLPGFWAYQMTGAPRSAVTSVRGIQPTGQLVGAQLGQHQLAYQHIQQQQQLQQQLQAFWANQYQEIKKVTNFKKNCLPLARIKKIMKADEDVRMVSDDAPVILAKACEMFISELTMRSRNHSKTRTLQKNDIAAAVAETNTFDFLVDIVPHEKMTDYPPAFQFPRNFSNEGGCQTVNPEGPLLPSETIGNSLPVSPAFQIIEADEDINEENSD</sequence>
<protein>
    <submittedName>
        <fullName evidence="1">Uncharacterized protein</fullName>
    </submittedName>
</protein>
<proteinExistence type="predicted"/>
<evidence type="ECO:0000313" key="1">
    <source>
        <dbReference type="EMBL" id="CAJ2631612.1"/>
    </source>
</evidence>
<name>A0ACB0IHK0_TRIPR</name>
<organism evidence="1 2">
    <name type="scientific">Trifolium pratense</name>
    <name type="common">Red clover</name>
    <dbReference type="NCBI Taxonomy" id="57577"/>
    <lineage>
        <taxon>Eukaryota</taxon>
        <taxon>Viridiplantae</taxon>
        <taxon>Streptophyta</taxon>
        <taxon>Embryophyta</taxon>
        <taxon>Tracheophyta</taxon>
        <taxon>Spermatophyta</taxon>
        <taxon>Magnoliopsida</taxon>
        <taxon>eudicotyledons</taxon>
        <taxon>Gunneridae</taxon>
        <taxon>Pentapetalae</taxon>
        <taxon>rosids</taxon>
        <taxon>fabids</taxon>
        <taxon>Fabales</taxon>
        <taxon>Fabaceae</taxon>
        <taxon>Papilionoideae</taxon>
        <taxon>50 kb inversion clade</taxon>
        <taxon>NPAAA clade</taxon>
        <taxon>Hologalegina</taxon>
        <taxon>IRL clade</taxon>
        <taxon>Trifolieae</taxon>
        <taxon>Trifolium</taxon>
    </lineage>
</organism>